<name>A0A5C8PGM0_9HYPH</name>
<evidence type="ECO:0000259" key="6">
    <source>
        <dbReference type="PROSITE" id="PS50977"/>
    </source>
</evidence>
<dbReference type="PANTHER" id="PTHR30055">
    <property type="entry name" value="HTH-TYPE TRANSCRIPTIONAL REGULATOR RUTR"/>
    <property type="match status" value="1"/>
</dbReference>
<reference evidence="7 8" key="1">
    <citation type="submission" date="2019-06" db="EMBL/GenBank/DDBJ databases">
        <title>New taxonomy in bacterial strain CC-CFT640, isolated from vineyard.</title>
        <authorList>
            <person name="Lin S.-Y."/>
            <person name="Tsai C.-F."/>
            <person name="Young C.-C."/>
        </authorList>
    </citation>
    <scope>NUCLEOTIDE SEQUENCE [LARGE SCALE GENOMIC DNA]</scope>
    <source>
        <strain evidence="7 8">CC-CFT640</strain>
    </source>
</reference>
<dbReference type="Pfam" id="PF00440">
    <property type="entry name" value="TetR_N"/>
    <property type="match status" value="1"/>
</dbReference>
<dbReference type="GO" id="GO:0003700">
    <property type="term" value="F:DNA-binding transcription factor activity"/>
    <property type="evidence" value="ECO:0007669"/>
    <property type="project" value="TreeGrafter"/>
</dbReference>
<dbReference type="Gene3D" id="1.10.357.10">
    <property type="entry name" value="Tetracycline Repressor, domain 2"/>
    <property type="match status" value="1"/>
</dbReference>
<feature type="region of interest" description="Disordered" evidence="5">
    <location>
        <begin position="1"/>
        <end position="25"/>
    </location>
</feature>
<evidence type="ECO:0000313" key="7">
    <source>
        <dbReference type="EMBL" id="TXL72814.1"/>
    </source>
</evidence>
<gene>
    <name evidence="7" type="ORF">FHP25_23880</name>
</gene>
<sequence length="216" mass="24015">MIRIMSQAQPSPSDDRVGALPAKQARSRRTRDQLLAAGYSLVEARDFEAMSIADIAKAAGCSVGAFYYRFADKEAFFRAMIAHRLEEARRHVGGLLAVPDGTDPLETVVGAVAETFRRRPGFLRAALRKSMEDPSAWEPMRAHGHFVADQFLERLSRDAGRRPAPHVEQRIRFAFQIMNGTLINALINAPGPLRLDHPALTRELLRAMRLVIDAGD</sequence>
<dbReference type="InterPro" id="IPR009057">
    <property type="entry name" value="Homeodomain-like_sf"/>
</dbReference>
<dbReference type="SUPFAM" id="SSF46689">
    <property type="entry name" value="Homeodomain-like"/>
    <property type="match status" value="1"/>
</dbReference>
<keyword evidence="2 4" id="KW-0238">DNA-binding</keyword>
<accession>A0A5C8PGM0</accession>
<evidence type="ECO:0000256" key="4">
    <source>
        <dbReference type="PROSITE-ProRule" id="PRU00335"/>
    </source>
</evidence>
<dbReference type="Proteomes" id="UP000321638">
    <property type="component" value="Unassembled WGS sequence"/>
</dbReference>
<evidence type="ECO:0000256" key="5">
    <source>
        <dbReference type="SAM" id="MobiDB-lite"/>
    </source>
</evidence>
<keyword evidence="3" id="KW-0804">Transcription</keyword>
<evidence type="ECO:0000256" key="1">
    <source>
        <dbReference type="ARBA" id="ARBA00023015"/>
    </source>
</evidence>
<dbReference type="AlphaFoldDB" id="A0A5C8PGM0"/>
<proteinExistence type="predicted"/>
<feature type="compositionally biased region" description="Polar residues" evidence="5">
    <location>
        <begin position="1"/>
        <end position="12"/>
    </location>
</feature>
<dbReference type="EMBL" id="VDUZ01000030">
    <property type="protein sequence ID" value="TXL72814.1"/>
    <property type="molecule type" value="Genomic_DNA"/>
</dbReference>
<feature type="domain" description="HTH tetR-type" evidence="6">
    <location>
        <begin position="28"/>
        <end position="88"/>
    </location>
</feature>
<dbReference type="PANTHER" id="PTHR30055:SF234">
    <property type="entry name" value="HTH-TYPE TRANSCRIPTIONAL REGULATOR BETI"/>
    <property type="match status" value="1"/>
</dbReference>
<evidence type="ECO:0000256" key="3">
    <source>
        <dbReference type="ARBA" id="ARBA00023163"/>
    </source>
</evidence>
<feature type="DNA-binding region" description="H-T-H motif" evidence="4">
    <location>
        <begin position="51"/>
        <end position="70"/>
    </location>
</feature>
<organism evidence="7 8">
    <name type="scientific">Vineibacter terrae</name>
    <dbReference type="NCBI Taxonomy" id="2586908"/>
    <lineage>
        <taxon>Bacteria</taxon>
        <taxon>Pseudomonadati</taxon>
        <taxon>Pseudomonadota</taxon>
        <taxon>Alphaproteobacteria</taxon>
        <taxon>Hyphomicrobiales</taxon>
        <taxon>Vineibacter</taxon>
    </lineage>
</organism>
<dbReference type="PROSITE" id="PS50977">
    <property type="entry name" value="HTH_TETR_2"/>
    <property type="match status" value="1"/>
</dbReference>
<keyword evidence="8" id="KW-1185">Reference proteome</keyword>
<dbReference type="OrthoDB" id="7501070at2"/>
<evidence type="ECO:0000313" key="8">
    <source>
        <dbReference type="Proteomes" id="UP000321638"/>
    </source>
</evidence>
<dbReference type="GO" id="GO:0000976">
    <property type="term" value="F:transcription cis-regulatory region binding"/>
    <property type="evidence" value="ECO:0007669"/>
    <property type="project" value="TreeGrafter"/>
</dbReference>
<dbReference type="InterPro" id="IPR050109">
    <property type="entry name" value="HTH-type_TetR-like_transc_reg"/>
</dbReference>
<keyword evidence="1" id="KW-0805">Transcription regulation</keyword>
<comment type="caution">
    <text evidence="7">The sequence shown here is derived from an EMBL/GenBank/DDBJ whole genome shotgun (WGS) entry which is preliminary data.</text>
</comment>
<evidence type="ECO:0000256" key="2">
    <source>
        <dbReference type="ARBA" id="ARBA00023125"/>
    </source>
</evidence>
<protein>
    <submittedName>
        <fullName evidence="7">TetR/AcrR family transcriptional regulator</fullName>
    </submittedName>
</protein>
<dbReference type="InterPro" id="IPR001647">
    <property type="entry name" value="HTH_TetR"/>
</dbReference>